<dbReference type="InterPro" id="IPR003400">
    <property type="entry name" value="ExbD"/>
</dbReference>
<evidence type="ECO:0000256" key="1">
    <source>
        <dbReference type="ARBA" id="ARBA00003540"/>
    </source>
</evidence>
<name>A0A158CYV0_9BURK</name>
<dbReference type="Gene3D" id="3.30.420.270">
    <property type="match status" value="1"/>
</dbReference>
<comment type="similarity">
    <text evidence="3 12">Belongs to the ExbD/TolR family.</text>
</comment>
<comment type="function">
    <text evidence="1">Involved in the TonB-dependent energy-dependent transport of various receptor-bound substrates.</text>
</comment>
<keyword evidence="8 12" id="KW-0812">Transmembrane</keyword>
<evidence type="ECO:0000256" key="2">
    <source>
        <dbReference type="ARBA" id="ARBA00004249"/>
    </source>
</evidence>
<keyword evidence="9 12" id="KW-0653">Protein transport</keyword>
<dbReference type="STRING" id="1777137.AWB76_06194"/>
<protein>
    <submittedName>
        <fullName evidence="14">Biopolymer transport protein ExbD/TolR</fullName>
    </submittedName>
</protein>
<evidence type="ECO:0000256" key="4">
    <source>
        <dbReference type="ARBA" id="ARBA00011471"/>
    </source>
</evidence>
<dbReference type="RefSeq" id="WP_061163832.1">
    <property type="nucleotide sequence ID" value="NZ_FCOI02000030.1"/>
</dbReference>
<comment type="subcellular location">
    <subcellularLocation>
        <location evidence="2">Cell inner membrane</location>
        <topology evidence="2">Single-pass type II membrane protein</topology>
    </subcellularLocation>
    <subcellularLocation>
        <location evidence="12">Cell membrane</location>
        <topology evidence="12">Single-pass type II membrane protein</topology>
    </subcellularLocation>
</comment>
<reference evidence="15" key="1">
    <citation type="submission" date="2016-01" db="EMBL/GenBank/DDBJ databases">
        <authorList>
            <person name="Peeters Charlotte."/>
        </authorList>
    </citation>
    <scope>NUCLEOTIDE SEQUENCE [LARGE SCALE GENOMIC DNA]</scope>
</reference>
<keyword evidence="11 13" id="KW-0472">Membrane</keyword>
<dbReference type="AlphaFoldDB" id="A0A158CYV0"/>
<dbReference type="Pfam" id="PF02472">
    <property type="entry name" value="ExbD"/>
    <property type="match status" value="1"/>
</dbReference>
<evidence type="ECO:0000256" key="10">
    <source>
        <dbReference type="ARBA" id="ARBA00022989"/>
    </source>
</evidence>
<dbReference type="PANTHER" id="PTHR30558:SF12">
    <property type="entry name" value="BIOPOLYMER TRANSPORT PROTEIN EXBD"/>
    <property type="match status" value="1"/>
</dbReference>
<proteinExistence type="inferred from homology"/>
<evidence type="ECO:0000256" key="5">
    <source>
        <dbReference type="ARBA" id="ARBA00022448"/>
    </source>
</evidence>
<evidence type="ECO:0000313" key="14">
    <source>
        <dbReference type="EMBL" id="SAK87552.1"/>
    </source>
</evidence>
<dbReference type="GO" id="GO:0005886">
    <property type="term" value="C:plasma membrane"/>
    <property type="evidence" value="ECO:0007669"/>
    <property type="project" value="UniProtKB-SubCell"/>
</dbReference>
<evidence type="ECO:0000256" key="13">
    <source>
        <dbReference type="SAM" id="Phobius"/>
    </source>
</evidence>
<sequence length="142" mass="15425">MAFGGLDKKHGSQPMADINMTPLIDVMLVLLVIFIITAPLFTHAIRLDLPKVASQPARETPQTITLSIDDAGKLFWNDTPVTFDQMRARFADAGKSAPKPELHLRASSATRYDVIAQVMGAAQQAGVERIGFVTQPAKPKAQ</sequence>
<evidence type="ECO:0000256" key="8">
    <source>
        <dbReference type="ARBA" id="ARBA00022692"/>
    </source>
</evidence>
<evidence type="ECO:0000256" key="7">
    <source>
        <dbReference type="ARBA" id="ARBA00022519"/>
    </source>
</evidence>
<keyword evidence="7" id="KW-0997">Cell inner membrane</keyword>
<accession>A0A158CYV0</accession>
<evidence type="ECO:0000256" key="11">
    <source>
        <dbReference type="ARBA" id="ARBA00023136"/>
    </source>
</evidence>
<keyword evidence="6" id="KW-1003">Cell membrane</keyword>
<evidence type="ECO:0000256" key="6">
    <source>
        <dbReference type="ARBA" id="ARBA00022475"/>
    </source>
</evidence>
<dbReference type="Proteomes" id="UP000054624">
    <property type="component" value="Unassembled WGS sequence"/>
</dbReference>
<gene>
    <name evidence="14" type="ORF">AWB76_06194</name>
</gene>
<feature type="transmembrane region" description="Helical" evidence="13">
    <location>
        <begin position="20"/>
        <end position="41"/>
    </location>
</feature>
<keyword evidence="10 13" id="KW-1133">Transmembrane helix</keyword>
<evidence type="ECO:0000256" key="12">
    <source>
        <dbReference type="RuleBase" id="RU003879"/>
    </source>
</evidence>
<organism evidence="14 15">
    <name type="scientific">Caballeronia temeraria</name>
    <dbReference type="NCBI Taxonomy" id="1777137"/>
    <lineage>
        <taxon>Bacteria</taxon>
        <taxon>Pseudomonadati</taxon>
        <taxon>Pseudomonadota</taxon>
        <taxon>Betaproteobacteria</taxon>
        <taxon>Burkholderiales</taxon>
        <taxon>Burkholderiaceae</taxon>
        <taxon>Caballeronia</taxon>
    </lineage>
</organism>
<evidence type="ECO:0000256" key="9">
    <source>
        <dbReference type="ARBA" id="ARBA00022927"/>
    </source>
</evidence>
<dbReference type="GO" id="GO:0022857">
    <property type="term" value="F:transmembrane transporter activity"/>
    <property type="evidence" value="ECO:0007669"/>
    <property type="project" value="InterPro"/>
</dbReference>
<dbReference type="EMBL" id="FCOI02000030">
    <property type="protein sequence ID" value="SAK87552.1"/>
    <property type="molecule type" value="Genomic_DNA"/>
</dbReference>
<dbReference type="PANTHER" id="PTHR30558">
    <property type="entry name" value="EXBD MEMBRANE COMPONENT OF PMF-DRIVEN MACROMOLECULE IMPORT SYSTEM"/>
    <property type="match status" value="1"/>
</dbReference>
<dbReference type="GO" id="GO:0015031">
    <property type="term" value="P:protein transport"/>
    <property type="evidence" value="ECO:0007669"/>
    <property type="project" value="UniProtKB-KW"/>
</dbReference>
<keyword evidence="15" id="KW-1185">Reference proteome</keyword>
<dbReference type="OrthoDB" id="9798629at2"/>
<evidence type="ECO:0000256" key="3">
    <source>
        <dbReference type="ARBA" id="ARBA00005811"/>
    </source>
</evidence>
<evidence type="ECO:0000313" key="15">
    <source>
        <dbReference type="Proteomes" id="UP000054624"/>
    </source>
</evidence>
<comment type="subunit">
    <text evidence="4">The accessory proteins ExbB and ExbD seem to form a complex with TonB.</text>
</comment>
<keyword evidence="5 12" id="KW-0813">Transport</keyword>